<feature type="region of interest" description="Disordered" evidence="1">
    <location>
        <begin position="1"/>
        <end position="26"/>
    </location>
</feature>
<dbReference type="InterPro" id="IPR052929">
    <property type="entry name" value="RNase_H-like_EbsB-rel"/>
</dbReference>
<dbReference type="PANTHER" id="PTHR47074:SF61">
    <property type="entry name" value="RNASE H TYPE-1 DOMAIN-CONTAINING PROTEIN"/>
    <property type="match status" value="1"/>
</dbReference>
<organism evidence="3 4">
    <name type="scientific">Tanacetum coccineum</name>
    <dbReference type="NCBI Taxonomy" id="301880"/>
    <lineage>
        <taxon>Eukaryota</taxon>
        <taxon>Viridiplantae</taxon>
        <taxon>Streptophyta</taxon>
        <taxon>Embryophyta</taxon>
        <taxon>Tracheophyta</taxon>
        <taxon>Spermatophyta</taxon>
        <taxon>Magnoliopsida</taxon>
        <taxon>eudicotyledons</taxon>
        <taxon>Gunneridae</taxon>
        <taxon>Pentapetalae</taxon>
        <taxon>asterids</taxon>
        <taxon>campanulids</taxon>
        <taxon>Asterales</taxon>
        <taxon>Asteraceae</taxon>
        <taxon>Asteroideae</taxon>
        <taxon>Anthemideae</taxon>
        <taxon>Anthemidinae</taxon>
        <taxon>Tanacetum</taxon>
    </lineage>
</organism>
<dbReference type="SUPFAM" id="SSF53098">
    <property type="entry name" value="Ribonuclease H-like"/>
    <property type="match status" value="1"/>
</dbReference>
<evidence type="ECO:0000313" key="3">
    <source>
        <dbReference type="EMBL" id="GJT03061.1"/>
    </source>
</evidence>
<evidence type="ECO:0000313" key="4">
    <source>
        <dbReference type="Proteomes" id="UP001151760"/>
    </source>
</evidence>
<comment type="caution">
    <text evidence="3">The sequence shown here is derived from an EMBL/GenBank/DDBJ whole genome shotgun (WGS) entry which is preliminary data.</text>
</comment>
<dbReference type="EMBL" id="BQNB010012395">
    <property type="protein sequence ID" value="GJT03061.1"/>
    <property type="molecule type" value="Genomic_DNA"/>
</dbReference>
<reference evidence="3" key="1">
    <citation type="journal article" date="2022" name="Int. J. Mol. Sci.">
        <title>Draft Genome of Tanacetum Coccineum: Genomic Comparison of Closely Related Tanacetum-Family Plants.</title>
        <authorList>
            <person name="Yamashiro T."/>
            <person name="Shiraishi A."/>
            <person name="Nakayama K."/>
            <person name="Satake H."/>
        </authorList>
    </citation>
    <scope>NUCLEOTIDE SEQUENCE</scope>
</reference>
<evidence type="ECO:0000256" key="1">
    <source>
        <dbReference type="SAM" id="MobiDB-lite"/>
    </source>
</evidence>
<dbReference type="Gene3D" id="3.30.420.10">
    <property type="entry name" value="Ribonuclease H-like superfamily/Ribonuclease H"/>
    <property type="match status" value="1"/>
</dbReference>
<dbReference type="InterPro" id="IPR002156">
    <property type="entry name" value="RNaseH_domain"/>
</dbReference>
<gene>
    <name evidence="3" type="ORF">Tco_0824230</name>
</gene>
<protein>
    <submittedName>
        <fullName evidence="3">Reverse transcriptase</fullName>
    </submittedName>
</protein>
<dbReference type="GO" id="GO:0003964">
    <property type="term" value="F:RNA-directed DNA polymerase activity"/>
    <property type="evidence" value="ECO:0007669"/>
    <property type="project" value="UniProtKB-KW"/>
</dbReference>
<dbReference type="PANTHER" id="PTHR47074">
    <property type="entry name" value="BNAC02G40300D PROTEIN"/>
    <property type="match status" value="1"/>
</dbReference>
<keyword evidence="3" id="KW-0808">Transferase</keyword>
<dbReference type="Pfam" id="PF13456">
    <property type="entry name" value="RVT_3"/>
    <property type="match status" value="1"/>
</dbReference>
<feature type="compositionally biased region" description="Basic and acidic residues" evidence="1">
    <location>
        <begin position="1"/>
        <end position="13"/>
    </location>
</feature>
<dbReference type="InterPro" id="IPR012337">
    <property type="entry name" value="RNaseH-like_sf"/>
</dbReference>
<sequence>MWGSKKPEKETRKRNQPSFQPQPEVAKDSARVTNLINNGVWDVSKLNEVVLPKAVSIISQIPISKTGTSDKLVWHYEVKGRYTVKSGYHQVLLQHENCSNMMASSSSAPNKSFWKELWNLKTLPRVKAALGVIACDSTGSIHLCSGEKWCASDPLMAEILAIKSACHLAISQGWQNATIESDSKLAVSFASSKADPPWVVAAIVDDIKLWESQLALSFSWVNRACNLAAHHVAKIAFNSHVNFVCDVTFPVEITSIRAICGAAKEEKDDDDKLQFFKNIYF</sequence>
<keyword evidence="3" id="KW-0695">RNA-directed DNA polymerase</keyword>
<accession>A0ABQ5AP72</accession>
<feature type="domain" description="RNase H type-1" evidence="2">
    <location>
        <begin position="127"/>
        <end position="235"/>
    </location>
</feature>
<dbReference type="Proteomes" id="UP001151760">
    <property type="component" value="Unassembled WGS sequence"/>
</dbReference>
<keyword evidence="4" id="KW-1185">Reference proteome</keyword>
<name>A0ABQ5AP72_9ASTR</name>
<keyword evidence="3" id="KW-0548">Nucleotidyltransferase</keyword>
<reference evidence="3" key="2">
    <citation type="submission" date="2022-01" db="EMBL/GenBank/DDBJ databases">
        <authorList>
            <person name="Yamashiro T."/>
            <person name="Shiraishi A."/>
            <person name="Satake H."/>
            <person name="Nakayama K."/>
        </authorList>
    </citation>
    <scope>NUCLEOTIDE SEQUENCE</scope>
</reference>
<dbReference type="InterPro" id="IPR044730">
    <property type="entry name" value="RNase_H-like_dom_plant"/>
</dbReference>
<dbReference type="InterPro" id="IPR036397">
    <property type="entry name" value="RNaseH_sf"/>
</dbReference>
<proteinExistence type="predicted"/>
<dbReference type="CDD" id="cd06222">
    <property type="entry name" value="RNase_H_like"/>
    <property type="match status" value="1"/>
</dbReference>
<evidence type="ECO:0000259" key="2">
    <source>
        <dbReference type="Pfam" id="PF13456"/>
    </source>
</evidence>